<feature type="region of interest" description="Disordered" evidence="1">
    <location>
        <begin position="47"/>
        <end position="75"/>
    </location>
</feature>
<evidence type="ECO:0000313" key="2">
    <source>
        <dbReference type="EMBL" id="KAF2305221.1"/>
    </source>
</evidence>
<feature type="compositionally biased region" description="Low complexity" evidence="1">
    <location>
        <begin position="50"/>
        <end position="60"/>
    </location>
</feature>
<protein>
    <submittedName>
        <fullName evidence="2">Uncharacterized protein</fullName>
    </submittedName>
</protein>
<proteinExistence type="predicted"/>
<evidence type="ECO:0000313" key="3">
    <source>
        <dbReference type="Proteomes" id="UP000467840"/>
    </source>
</evidence>
<dbReference type="Proteomes" id="UP000467840">
    <property type="component" value="Chromosome 9"/>
</dbReference>
<gene>
    <name evidence="2" type="ORF">GH714_003149</name>
</gene>
<organism evidence="2 3">
    <name type="scientific">Hevea brasiliensis</name>
    <name type="common">Para rubber tree</name>
    <name type="synonym">Siphonia brasiliensis</name>
    <dbReference type="NCBI Taxonomy" id="3981"/>
    <lineage>
        <taxon>Eukaryota</taxon>
        <taxon>Viridiplantae</taxon>
        <taxon>Streptophyta</taxon>
        <taxon>Embryophyta</taxon>
        <taxon>Tracheophyta</taxon>
        <taxon>Spermatophyta</taxon>
        <taxon>Magnoliopsida</taxon>
        <taxon>eudicotyledons</taxon>
        <taxon>Gunneridae</taxon>
        <taxon>Pentapetalae</taxon>
        <taxon>rosids</taxon>
        <taxon>fabids</taxon>
        <taxon>Malpighiales</taxon>
        <taxon>Euphorbiaceae</taxon>
        <taxon>Crotonoideae</taxon>
        <taxon>Micrandreae</taxon>
        <taxon>Hevea</taxon>
    </lineage>
</organism>
<comment type="caution">
    <text evidence="2">The sequence shown here is derived from an EMBL/GenBank/DDBJ whole genome shotgun (WGS) entry which is preliminary data.</text>
</comment>
<reference evidence="2 3" key="1">
    <citation type="journal article" date="2020" name="Mol. Plant">
        <title>The Chromosome-Based Rubber Tree Genome Provides New Insights into Spurge Genome Evolution and Rubber Biosynthesis.</title>
        <authorList>
            <person name="Liu J."/>
            <person name="Shi C."/>
            <person name="Shi C.C."/>
            <person name="Li W."/>
            <person name="Zhang Q.J."/>
            <person name="Zhang Y."/>
            <person name="Li K."/>
            <person name="Lu H.F."/>
            <person name="Shi C."/>
            <person name="Zhu S.T."/>
            <person name="Xiao Z.Y."/>
            <person name="Nan H."/>
            <person name="Yue Y."/>
            <person name="Zhu X.G."/>
            <person name="Wu Y."/>
            <person name="Hong X.N."/>
            <person name="Fan G.Y."/>
            <person name="Tong Y."/>
            <person name="Zhang D."/>
            <person name="Mao C.L."/>
            <person name="Liu Y.L."/>
            <person name="Hao S.J."/>
            <person name="Liu W.Q."/>
            <person name="Lv M.Q."/>
            <person name="Zhang H.B."/>
            <person name="Liu Y."/>
            <person name="Hu-Tang G.R."/>
            <person name="Wang J.P."/>
            <person name="Wang J.H."/>
            <person name="Sun Y.H."/>
            <person name="Ni S.B."/>
            <person name="Chen W.B."/>
            <person name="Zhang X.C."/>
            <person name="Jiao Y.N."/>
            <person name="Eichler E.E."/>
            <person name="Li G.H."/>
            <person name="Liu X."/>
            <person name="Gao L.Z."/>
        </authorList>
    </citation>
    <scope>NUCLEOTIDE SEQUENCE [LARGE SCALE GENOMIC DNA]</scope>
    <source>
        <strain evidence="3">cv. GT1</strain>
        <tissue evidence="2">Leaf</tissue>
    </source>
</reference>
<sequence>MSMQEARNLMLKAKMVMKERIYHDPYQKYQYGGDDNHDKFENVKEVARGESSSSIVSMEKVSNKNPMDGSNKVSYSKSLLDPSLVRRNIILSIREMGEIEVYHVRQRNVSVKKIHFYSKQASPGGPDPEHHSKSRQ</sequence>
<dbReference type="EMBL" id="JAAGAX010000008">
    <property type="protein sequence ID" value="KAF2305221.1"/>
    <property type="molecule type" value="Genomic_DNA"/>
</dbReference>
<name>A0A6A6LUX8_HEVBR</name>
<dbReference type="AlphaFoldDB" id="A0A6A6LUX8"/>
<accession>A0A6A6LUX8</accession>
<keyword evidence="3" id="KW-1185">Reference proteome</keyword>
<evidence type="ECO:0000256" key="1">
    <source>
        <dbReference type="SAM" id="MobiDB-lite"/>
    </source>
</evidence>